<evidence type="ECO:0000256" key="6">
    <source>
        <dbReference type="PROSITE-ProRule" id="PRU10141"/>
    </source>
</evidence>
<keyword evidence="7" id="KW-1133">Transmembrane helix</keyword>
<feature type="transmembrane region" description="Helical" evidence="7">
    <location>
        <begin position="317"/>
        <end position="337"/>
    </location>
</feature>
<dbReference type="SUPFAM" id="SSF56112">
    <property type="entry name" value="Protein kinase-like (PK-like)"/>
    <property type="match status" value="1"/>
</dbReference>
<dbReference type="InterPro" id="IPR011990">
    <property type="entry name" value="TPR-like_helical_dom_sf"/>
</dbReference>
<protein>
    <recommendedName>
        <fullName evidence="8">Protein kinase domain-containing protein</fullName>
    </recommendedName>
</protein>
<dbReference type="PANTHER" id="PTHR43289">
    <property type="entry name" value="MITOGEN-ACTIVATED PROTEIN KINASE KINASE KINASE 20-RELATED"/>
    <property type="match status" value="1"/>
</dbReference>
<dbReference type="InterPro" id="IPR000719">
    <property type="entry name" value="Prot_kinase_dom"/>
</dbReference>
<keyword evidence="3" id="KW-0418">Kinase</keyword>
<feature type="binding site" evidence="6">
    <location>
        <position position="76"/>
    </location>
    <ligand>
        <name>ATP</name>
        <dbReference type="ChEBI" id="CHEBI:30616"/>
    </ligand>
</feature>
<dbReference type="PANTHER" id="PTHR43289:SF34">
    <property type="entry name" value="SERINE_THREONINE-PROTEIN KINASE YBDM-RELATED"/>
    <property type="match status" value="1"/>
</dbReference>
<keyword evidence="7" id="KW-0472">Membrane</keyword>
<proteinExistence type="predicted"/>
<dbReference type="PROSITE" id="PS00107">
    <property type="entry name" value="PROTEIN_KINASE_ATP"/>
    <property type="match status" value="1"/>
</dbReference>
<dbReference type="InterPro" id="IPR008271">
    <property type="entry name" value="Ser/Thr_kinase_AS"/>
</dbReference>
<dbReference type="SMART" id="SM00220">
    <property type="entry name" value="S_TKc"/>
    <property type="match status" value="1"/>
</dbReference>
<keyword evidence="4 6" id="KW-0067">ATP-binding</keyword>
<keyword evidence="10" id="KW-1185">Reference proteome</keyword>
<dbReference type="PROSITE" id="PS00108">
    <property type="entry name" value="PROTEIN_KINASE_ST"/>
    <property type="match status" value="1"/>
</dbReference>
<evidence type="ECO:0000256" key="1">
    <source>
        <dbReference type="ARBA" id="ARBA00022679"/>
    </source>
</evidence>
<accession>A0ABM7XC19</accession>
<evidence type="ECO:0000259" key="8">
    <source>
        <dbReference type="PROSITE" id="PS50011"/>
    </source>
</evidence>
<evidence type="ECO:0000313" key="10">
    <source>
        <dbReference type="Proteomes" id="UP001162734"/>
    </source>
</evidence>
<evidence type="ECO:0000256" key="5">
    <source>
        <dbReference type="PROSITE-ProRule" id="PRU00339"/>
    </source>
</evidence>
<dbReference type="Gene3D" id="1.25.40.10">
    <property type="entry name" value="Tetratricopeptide repeat domain"/>
    <property type="match status" value="2"/>
</dbReference>
<dbReference type="SUPFAM" id="SSF48452">
    <property type="entry name" value="TPR-like"/>
    <property type="match status" value="1"/>
</dbReference>
<dbReference type="PROSITE" id="PS50011">
    <property type="entry name" value="PROTEIN_KINASE_DOM"/>
    <property type="match status" value="1"/>
</dbReference>
<name>A0ABM7XC19_9BACT</name>
<evidence type="ECO:0000256" key="3">
    <source>
        <dbReference type="ARBA" id="ARBA00022777"/>
    </source>
</evidence>
<evidence type="ECO:0000256" key="2">
    <source>
        <dbReference type="ARBA" id="ARBA00022741"/>
    </source>
</evidence>
<dbReference type="Gene3D" id="1.10.510.10">
    <property type="entry name" value="Transferase(Phosphotransferase) domain 1"/>
    <property type="match status" value="1"/>
</dbReference>
<keyword evidence="5" id="KW-0802">TPR repeat</keyword>
<keyword evidence="2 6" id="KW-0547">Nucleotide-binding</keyword>
<keyword evidence="1" id="KW-0808">Transferase</keyword>
<evidence type="ECO:0000256" key="7">
    <source>
        <dbReference type="SAM" id="Phobius"/>
    </source>
</evidence>
<evidence type="ECO:0000256" key="4">
    <source>
        <dbReference type="ARBA" id="ARBA00022840"/>
    </source>
</evidence>
<evidence type="ECO:0000313" key="9">
    <source>
        <dbReference type="EMBL" id="BDG09394.1"/>
    </source>
</evidence>
<sequence length="981" mass="104854">MSDGGASGGRRGSALSRLLEELARVEEADLPDRFAPGLPPGAAVGRFRVERELGRGGFGVVYAARDPELGRTVALKLLKPGSRVARSGEEWIRREAEAVARLNHPGIVTLHDFGRAPEGAYLVFELLQGETLAERSARGRVALDEALRIGAAVAEALAHAHAAEVLHRDLKPGNVYLCGPAPVPGATPPGGGPPPVVKVLDFGVAHLFGGATEPSGGTPGYMAPEQRAGGAVDARADLYALGVVLHELLSGAPPSCPDARTAALAPLPRGAGPAGLRRLVAALTAHDPGRRPRTAAEVARALERLRRDREGRWRRRLLAGLGLATGAALAVAGWAVLLGREAAPGERVTAVVADAENRTGDPDLDRLGDGVRALLGESRRIEPLTRDRLAAVARQAGLAPPARLDPAQARELGRLAGASVLLLPAARAEGGALRLSLRAAAPDDGRTLFEVAEEARGKGEVPAAIDRLLAKVRSRLRERREDLRASPIQLARVATGDLTAYRHYLEGLDCIGRPSAGPANTALATCGPHFSQAIARDPAFPLAHYHLAVLLGLEGTAPAEIGAHMDAALAGAGRLSPRDATLVRAWKAHLDGRDDEAERAYDQLVAASPDDRELLYLAGDLRFHRSERVGAIPYFQKLLALDPEAEWPLEHLMECYAVTGRTRELTAMVAELRALPRTPERSRVLIRALAWLEQPEEAVAAARRAAADRIATGEADLRTVLLAAGRYREVEPLMRARTDFDAAGGGAYIWLANVLMAQGRNREATQILDELQRRVQGMPPSWPAFFKATLAAGVSDATRLSREAAEAVELVRASRDGFGQRDVVAVSALLLALRGDPARARELEPLLPNPSTARAELEALLRWRAGDGAGAVAALTAIEADDSWPECGIAPAYLLAEVSASQGEWGETAAAVRRFQRLWPRGFWRGWAWPRALYLSAEAHARLGERETARAELARLLELLQRADPGLPLRREALALSRTLR</sequence>
<dbReference type="InterPro" id="IPR017441">
    <property type="entry name" value="Protein_kinase_ATP_BS"/>
</dbReference>
<feature type="repeat" description="TPR" evidence="5">
    <location>
        <begin position="612"/>
        <end position="645"/>
    </location>
</feature>
<dbReference type="Gene3D" id="3.30.200.20">
    <property type="entry name" value="Phosphorylase Kinase, domain 1"/>
    <property type="match status" value="1"/>
</dbReference>
<dbReference type="CDD" id="cd14014">
    <property type="entry name" value="STKc_PknB_like"/>
    <property type="match status" value="1"/>
</dbReference>
<feature type="domain" description="Protein kinase" evidence="8">
    <location>
        <begin position="47"/>
        <end position="305"/>
    </location>
</feature>
<dbReference type="Pfam" id="PF00069">
    <property type="entry name" value="Pkinase"/>
    <property type="match status" value="1"/>
</dbReference>
<dbReference type="EMBL" id="AP025592">
    <property type="protein sequence ID" value="BDG09394.1"/>
    <property type="molecule type" value="Genomic_DNA"/>
</dbReference>
<dbReference type="InterPro" id="IPR011009">
    <property type="entry name" value="Kinase-like_dom_sf"/>
</dbReference>
<reference evidence="10" key="1">
    <citation type="journal article" date="2022" name="Int. J. Syst. Evol. Microbiol.">
        <title>Anaeromyxobacter oryzae sp. nov., Anaeromyxobacter diazotrophicus sp. nov. and Anaeromyxobacter paludicola sp. nov., isolated from paddy soils.</title>
        <authorList>
            <person name="Itoh H."/>
            <person name="Xu Z."/>
            <person name="Mise K."/>
            <person name="Masuda Y."/>
            <person name="Ushijima N."/>
            <person name="Hayakawa C."/>
            <person name="Shiratori Y."/>
            <person name="Senoo K."/>
        </authorList>
    </citation>
    <scope>NUCLEOTIDE SEQUENCE [LARGE SCALE GENOMIC DNA]</scope>
    <source>
        <strain evidence="10">Red630</strain>
    </source>
</reference>
<keyword evidence="7" id="KW-0812">Transmembrane</keyword>
<dbReference type="RefSeq" id="WP_248341540.1">
    <property type="nucleotide sequence ID" value="NZ_AP025592.1"/>
</dbReference>
<dbReference type="PROSITE" id="PS50005">
    <property type="entry name" value="TPR"/>
    <property type="match status" value="1"/>
</dbReference>
<dbReference type="Proteomes" id="UP001162734">
    <property type="component" value="Chromosome"/>
</dbReference>
<dbReference type="InterPro" id="IPR019734">
    <property type="entry name" value="TPR_rpt"/>
</dbReference>
<gene>
    <name evidence="9" type="ORF">AMPC_25070</name>
</gene>
<organism evidence="9 10">
    <name type="scientific">Anaeromyxobacter paludicola</name>
    <dbReference type="NCBI Taxonomy" id="2918171"/>
    <lineage>
        <taxon>Bacteria</taxon>
        <taxon>Pseudomonadati</taxon>
        <taxon>Myxococcota</taxon>
        <taxon>Myxococcia</taxon>
        <taxon>Myxococcales</taxon>
        <taxon>Cystobacterineae</taxon>
        <taxon>Anaeromyxobacteraceae</taxon>
        <taxon>Anaeromyxobacter</taxon>
    </lineage>
</organism>